<dbReference type="AlphaFoldDB" id="A0A822AP10"/>
<reference evidence="2" key="1">
    <citation type="submission" date="2021-02" db="EMBL/GenBank/DDBJ databases">
        <authorList>
            <person name="Nowell W R."/>
        </authorList>
    </citation>
    <scope>NUCLEOTIDE SEQUENCE</scope>
</reference>
<dbReference type="EMBL" id="CAJOBP010113353">
    <property type="protein sequence ID" value="CAF5007865.1"/>
    <property type="molecule type" value="Genomic_DNA"/>
</dbReference>
<protein>
    <submittedName>
        <fullName evidence="2">Uncharacterized protein</fullName>
    </submittedName>
</protein>
<feature type="region of interest" description="Disordered" evidence="1">
    <location>
        <begin position="1"/>
        <end position="21"/>
    </location>
</feature>
<keyword evidence="3" id="KW-1185">Reference proteome</keyword>
<feature type="non-terminal residue" evidence="2">
    <location>
        <position position="74"/>
    </location>
</feature>
<sequence>TSSLPSPTHSDRSITSIPIHRTVPVSTTMPQYQHEQQQQQSPIPFVSNDDVHYATVNRKQINSDQHYDFPADAI</sequence>
<proteinExistence type="predicted"/>
<organism evidence="2 3">
    <name type="scientific">Rotaria socialis</name>
    <dbReference type="NCBI Taxonomy" id="392032"/>
    <lineage>
        <taxon>Eukaryota</taxon>
        <taxon>Metazoa</taxon>
        <taxon>Spiralia</taxon>
        <taxon>Gnathifera</taxon>
        <taxon>Rotifera</taxon>
        <taxon>Eurotatoria</taxon>
        <taxon>Bdelloidea</taxon>
        <taxon>Philodinida</taxon>
        <taxon>Philodinidae</taxon>
        <taxon>Rotaria</taxon>
    </lineage>
</organism>
<evidence type="ECO:0000313" key="2">
    <source>
        <dbReference type="EMBL" id="CAF5007865.1"/>
    </source>
</evidence>
<feature type="compositionally biased region" description="Polar residues" evidence="1">
    <location>
        <begin position="1"/>
        <end position="16"/>
    </location>
</feature>
<evidence type="ECO:0000313" key="3">
    <source>
        <dbReference type="Proteomes" id="UP000663873"/>
    </source>
</evidence>
<comment type="caution">
    <text evidence="2">The sequence shown here is derived from an EMBL/GenBank/DDBJ whole genome shotgun (WGS) entry which is preliminary data.</text>
</comment>
<gene>
    <name evidence="2" type="ORF">UJA718_LOCUS50468</name>
</gene>
<name>A0A822AP10_9BILA</name>
<dbReference type="Proteomes" id="UP000663873">
    <property type="component" value="Unassembled WGS sequence"/>
</dbReference>
<feature type="non-terminal residue" evidence="2">
    <location>
        <position position="1"/>
    </location>
</feature>
<evidence type="ECO:0000256" key="1">
    <source>
        <dbReference type="SAM" id="MobiDB-lite"/>
    </source>
</evidence>
<accession>A0A822AP10</accession>